<dbReference type="KEGG" id="cal:CAALFM_CR07460CA"/>
<dbReference type="Gene3D" id="2.120.10.80">
    <property type="entry name" value="Kelch-type beta propeller"/>
    <property type="match status" value="1"/>
</dbReference>
<dbReference type="EMBL" id="CP017630">
    <property type="protein sequence ID" value="AOW31439.1"/>
    <property type="molecule type" value="Genomic_DNA"/>
</dbReference>
<dbReference type="CGD" id="CAL0000196504">
    <property type="gene designation" value="orf19.13538"/>
</dbReference>
<dbReference type="STRING" id="237561.A0A1D8PTI1"/>
<dbReference type="InParanoid" id="A0A1D8PTI1"/>
<evidence type="ECO:0008006" key="6">
    <source>
        <dbReference type="Google" id="ProtNLM"/>
    </source>
</evidence>
<organism evidence="4 5">
    <name type="scientific">Candida albicans (strain SC5314 / ATCC MYA-2876)</name>
    <name type="common">Yeast</name>
    <dbReference type="NCBI Taxonomy" id="237561"/>
    <lineage>
        <taxon>Eukaryota</taxon>
        <taxon>Fungi</taxon>
        <taxon>Dikarya</taxon>
        <taxon>Ascomycota</taxon>
        <taxon>Saccharomycotina</taxon>
        <taxon>Pichiomycetes</taxon>
        <taxon>Debaryomycetaceae</taxon>
        <taxon>Candida/Lodderomyces clade</taxon>
        <taxon>Candida</taxon>
    </lineage>
</organism>
<evidence type="ECO:0000313" key="3">
    <source>
        <dbReference type="CGD" id="CAL0000196504"/>
    </source>
</evidence>
<feature type="region of interest" description="Disordered" evidence="1">
    <location>
        <begin position="467"/>
        <end position="490"/>
    </location>
</feature>
<protein>
    <recommendedName>
        <fullName evidence="6">Galactose oxidase</fullName>
    </recommendedName>
</protein>
<feature type="transmembrane region" description="Helical" evidence="2">
    <location>
        <begin position="367"/>
        <end position="390"/>
    </location>
</feature>
<sequence length="671" mass="75517">MSTSVNKSWKSLYSYKTGKIYLHLKNNELVSLNFSITNKNITNYSNNQRINTLTAPPPNSTLFLMEDELYALTPVSSSNKDLCGNGQISLAKYKDDNTWTSDSDIKLNFDDIIDASFYQYQTVLTSSNSNHTIYIYGGICSESKYVTNRLLSLNLNTGKVSNISTSTKPQPFYGACNILAPNPQEQLIIGGKSNSGWLNMYQLATWNFNSGWSFQEVEPNSGNSDSSVVNSRTFPLLLPIFDPVSNESMIDEVLTIKQVLMIGGEMDNKQVSPSFAKLSMTTNDWIWNTSGTQYILVQDEILGAATIFNTLLVINSTDSNNKRDDSYHINLYDAESFKPVETLKENTAKILMGAKSKSSHQNNTVKIVLGTVLPILSLAIIAGLIIFFFLRRNKKHKLELQQQQYNEIDYKYGYLNPPQSTLKPFYHHDNDSNSTLSGASIDSWMKKRQDYDKRRLRNSYLASNDTLNMVDDEDSNSNSGSSNYNDYSRCDGEIRDEEKDLGEGKTPQLVLSKPGRPKLLPKKAFSFTKSPPQTPVGKVKRLQSTRLTSSEHLIPGNHKHELHSDAEENHEHNGAIDSEATSLDDRMDVQVLVSSKRRSILRVVNPDAQSMHETISDQSNVIREDYDSGEAFSQVLDNHFERILNESDAEENEVGNKLLRQRVISGQSEPN</sequence>
<dbReference type="eggNOG" id="ENOG502SE2S">
    <property type="taxonomic scope" value="Eukaryota"/>
</dbReference>
<reference evidence="4 5" key="3">
    <citation type="journal article" date="2013" name="Genome Biol.">
        <title>Assembly of a phased diploid Candida albicans genome facilitates allele-specific measurements and provides a simple model for repeat and indel structure.</title>
        <authorList>
            <person name="Muzzey D."/>
            <person name="Schwartz K."/>
            <person name="Weissman J.S."/>
            <person name="Sherlock G."/>
        </authorList>
    </citation>
    <scope>NUCLEOTIDE SEQUENCE [LARGE SCALE GENOMIC DNA]</scope>
    <source>
        <strain evidence="5">SC5314 / ATCC MYA-2876</strain>
    </source>
</reference>
<dbReference type="CDD" id="cd12087">
    <property type="entry name" value="TM_EGFR-like"/>
    <property type="match status" value="1"/>
</dbReference>
<keyword evidence="5" id="KW-1185">Reference proteome</keyword>
<evidence type="ECO:0000256" key="1">
    <source>
        <dbReference type="SAM" id="MobiDB-lite"/>
    </source>
</evidence>
<dbReference type="RefSeq" id="XP_712327.2">
    <property type="nucleotide sequence ID" value="XM_707234.2"/>
</dbReference>
<feature type="region of interest" description="Disordered" evidence="1">
    <location>
        <begin position="498"/>
        <end position="517"/>
    </location>
</feature>
<proteinExistence type="predicted"/>
<name>A0A1D8PTI1_CANAL</name>
<evidence type="ECO:0000313" key="5">
    <source>
        <dbReference type="Proteomes" id="UP000000559"/>
    </source>
</evidence>
<reference evidence="4 5" key="2">
    <citation type="journal article" date="2007" name="Genome Biol.">
        <title>Assembly of the Candida albicans genome into sixteen supercontigs aligned on the eight chromosomes.</title>
        <authorList>
            <person name="van het Hoog M."/>
            <person name="Rast T.J."/>
            <person name="Martchenko M."/>
            <person name="Grindle S."/>
            <person name="Dignard D."/>
            <person name="Hogues H."/>
            <person name="Cuomo C."/>
            <person name="Berriman M."/>
            <person name="Scherer S."/>
            <person name="Magee B.B."/>
            <person name="Whiteway M."/>
            <person name="Chibana H."/>
            <person name="Nantel A."/>
            <person name="Magee P.T."/>
        </authorList>
    </citation>
    <scope>GENOME REANNOTATION</scope>
    <source>
        <strain evidence="5">SC5314 / ATCC MYA-2876</strain>
    </source>
</reference>
<keyword evidence="2" id="KW-1133">Transmembrane helix</keyword>
<dbReference type="GeneID" id="3646049"/>
<reference evidence="4 5" key="1">
    <citation type="journal article" date="2004" name="Proc. Natl. Acad. Sci. U.S.A.">
        <title>The diploid genome sequence of Candida albicans.</title>
        <authorList>
            <person name="Jones T."/>
            <person name="Federspiel N.A."/>
            <person name="Chibana H."/>
            <person name="Dungan J."/>
            <person name="Kalman S."/>
            <person name="Magee B.B."/>
            <person name="Newport G."/>
            <person name="Thorstenson Y.R."/>
            <person name="Agabian N."/>
            <person name="Magee P.T."/>
            <person name="Davis R.W."/>
            <person name="Scherer S."/>
        </authorList>
    </citation>
    <scope>NUCLEOTIDE SEQUENCE [LARGE SCALE GENOMIC DNA]</scope>
    <source>
        <strain evidence="5">SC5314 / ATCC MYA-2876</strain>
    </source>
</reference>
<gene>
    <name evidence="4" type="ordered locus">CAALFM_CR07460CA</name>
    <name evidence="3" type="ordered locus">orf19.13538</name>
</gene>
<dbReference type="AlphaFoldDB" id="A0A1D8PTI1"/>
<accession>A0A1D8PTI1</accession>
<dbReference type="SUPFAM" id="SSF50965">
    <property type="entry name" value="Galactose oxidase, central domain"/>
    <property type="match status" value="1"/>
</dbReference>
<keyword evidence="2" id="KW-0812">Transmembrane</keyword>
<dbReference type="InterPro" id="IPR015915">
    <property type="entry name" value="Kelch-typ_b-propeller"/>
</dbReference>
<dbReference type="Proteomes" id="UP000000559">
    <property type="component" value="Chromosome R"/>
</dbReference>
<keyword evidence="2" id="KW-0472">Membrane</keyword>
<dbReference type="VEuPathDB" id="FungiDB:CR_07460C_A"/>
<evidence type="ECO:0000313" key="4">
    <source>
        <dbReference type="EMBL" id="AOW31439.1"/>
    </source>
</evidence>
<dbReference type="SMR" id="A0A1D8PTI1"/>
<evidence type="ECO:0000256" key="2">
    <source>
        <dbReference type="SAM" id="Phobius"/>
    </source>
</evidence>
<dbReference type="OrthoDB" id="3980762at2759"/>
<feature type="compositionally biased region" description="Low complexity" evidence="1">
    <location>
        <begin position="476"/>
        <end position="487"/>
    </location>
</feature>
<dbReference type="InterPro" id="IPR011043">
    <property type="entry name" value="Gal_Oxase/kelch_b-propeller"/>
</dbReference>